<dbReference type="InterPro" id="IPR027417">
    <property type="entry name" value="P-loop_NTPase"/>
</dbReference>
<dbReference type="Proteomes" id="UP000298460">
    <property type="component" value="Unassembled WGS sequence"/>
</dbReference>
<dbReference type="SMART" id="SM00490">
    <property type="entry name" value="HELICc"/>
    <property type="match status" value="1"/>
</dbReference>
<dbReference type="Pfam" id="PF04851">
    <property type="entry name" value="ResIII"/>
    <property type="match status" value="1"/>
</dbReference>
<sequence length="947" mass="107024">MRYPIDSNESIGLRNAQIGAIHAIASYDTFNKKCAAIVVMPTGSGKTGVLMMAPYVTQRHKVLIVTPSIMVRGQIYEDFSHLHTLRKIHVFHEDVVPPRTYELKNKFSEELQEDVSSADVVVATPQVALSLSENEIKASFDYIIVDEAHHVPAQTWQSILNNMKDVNTILFTATPFRMDRKEIRGENIYTYPLSLAYRDGIFGEVTYIPIEEAPEKDDLIAIEAERVLINDREQGFDHYLMVRTDTKDSAKALEKLYSSVTQLRLKRIDSSTTYNTVARAIASLKLKEIDGLICVDMLGEGFDFPNLKIAAVHAPHKSLASTLQFIGRFARTNADNIGKAKFIAMNDNDLVIENYKMYASDAVWQEIIIDMSERKIHEEESVKNNLKEYSRITDVEKSSDDTVSLHNIRPNCHAKVYHISNFDIEGAFPKSCGVQDNVYRSYADNTVIGLAAMKTGPVWLEGDQALDVQNFLYIVHYQPDTSLLFIYSQNKTEAYYEEIAEAFSELYEKIPRNEMHRVLGNMKDYQFFNTGMQNRYSEDGESYRIYAGSNTASSIDETTGKMRSAGHAFCKANKDNVPVTIGYSSGSKIWSSLYLKIPEYVAWCNECGSKIADEGIIVKTQTNYDLLPIPKRLQNYPSSVFFTFFSDKTYLSPPSIFLGGDLTDYVLTDVVVKIDNVKEKQIEFTASIDSIVEHLSCDINGKYKSELNQIYIKDGRNRVSLVEHLNDNPLQFKTTNDALIVGNEICTGNPDAIAFSLNNIDAVDWEAYNTDIRNECGDPTETGRSIHAALLDMFDGDTSFHYLIYDHGTGEIADFLTVSEEEFSIDVTLYHVKAMGAQNFNSGVNDIYEVTQQAVKSTIWLKSKSTLLQKLVERRKGGRCILHKGDFEQLKRLLRTNKYFSAKMVIVQPSISKGIAMPAKYQEVLASTKFYVDHSGRVKGLRIWGNK</sequence>
<dbReference type="InterPro" id="IPR050742">
    <property type="entry name" value="Helicase_Restrict-Modif_Enz"/>
</dbReference>
<dbReference type="InterPro" id="IPR001650">
    <property type="entry name" value="Helicase_C-like"/>
</dbReference>
<dbReference type="PANTHER" id="PTHR47396">
    <property type="entry name" value="TYPE I RESTRICTION ENZYME ECOKI R PROTEIN"/>
    <property type="match status" value="1"/>
</dbReference>
<dbReference type="CDD" id="cd17926">
    <property type="entry name" value="DEXHc_RE"/>
    <property type="match status" value="1"/>
</dbReference>
<dbReference type="GO" id="GO:0003677">
    <property type="term" value="F:DNA binding"/>
    <property type="evidence" value="ECO:0007669"/>
    <property type="project" value="InterPro"/>
</dbReference>
<keyword evidence="3" id="KW-0347">Helicase</keyword>
<dbReference type="GO" id="GO:0004386">
    <property type="term" value="F:helicase activity"/>
    <property type="evidence" value="ECO:0007669"/>
    <property type="project" value="UniProtKB-KW"/>
</dbReference>
<dbReference type="CDD" id="cd18785">
    <property type="entry name" value="SF2_C"/>
    <property type="match status" value="1"/>
</dbReference>
<evidence type="ECO:0000313" key="4">
    <source>
        <dbReference type="Proteomes" id="UP000298460"/>
    </source>
</evidence>
<dbReference type="InterPro" id="IPR014001">
    <property type="entry name" value="Helicase_ATP-bd"/>
</dbReference>
<accession>A0A4Z0R490</accession>
<name>A0A4Z0R490_9FIRM</name>
<evidence type="ECO:0000259" key="2">
    <source>
        <dbReference type="PROSITE" id="PS51194"/>
    </source>
</evidence>
<organism evidence="3 4">
    <name type="scientific">Desulfosporosinus fructosivorans</name>
    <dbReference type="NCBI Taxonomy" id="2018669"/>
    <lineage>
        <taxon>Bacteria</taxon>
        <taxon>Bacillati</taxon>
        <taxon>Bacillota</taxon>
        <taxon>Clostridia</taxon>
        <taxon>Eubacteriales</taxon>
        <taxon>Desulfitobacteriaceae</taxon>
        <taxon>Desulfosporosinus</taxon>
    </lineage>
</organism>
<dbReference type="EMBL" id="SPQQ01000008">
    <property type="protein sequence ID" value="TGE36436.1"/>
    <property type="molecule type" value="Genomic_DNA"/>
</dbReference>
<dbReference type="InterPro" id="IPR006935">
    <property type="entry name" value="Helicase/UvrB_N"/>
</dbReference>
<dbReference type="PROSITE" id="PS51192">
    <property type="entry name" value="HELICASE_ATP_BIND_1"/>
    <property type="match status" value="1"/>
</dbReference>
<protein>
    <submittedName>
        <fullName evidence="3">DEAD/DEAH box helicase</fullName>
    </submittedName>
</protein>
<proteinExistence type="predicted"/>
<feature type="domain" description="Helicase ATP-binding" evidence="1">
    <location>
        <begin position="27"/>
        <end position="193"/>
    </location>
</feature>
<dbReference type="SMART" id="SM00487">
    <property type="entry name" value="DEXDc"/>
    <property type="match status" value="1"/>
</dbReference>
<evidence type="ECO:0000259" key="1">
    <source>
        <dbReference type="PROSITE" id="PS51192"/>
    </source>
</evidence>
<dbReference type="GO" id="GO:0005524">
    <property type="term" value="F:ATP binding"/>
    <property type="evidence" value="ECO:0007669"/>
    <property type="project" value="InterPro"/>
</dbReference>
<keyword evidence="3" id="KW-0067">ATP-binding</keyword>
<keyword evidence="3" id="KW-0547">Nucleotide-binding</keyword>
<evidence type="ECO:0000313" key="3">
    <source>
        <dbReference type="EMBL" id="TGE36436.1"/>
    </source>
</evidence>
<dbReference type="PROSITE" id="PS51194">
    <property type="entry name" value="HELICASE_CTER"/>
    <property type="match status" value="1"/>
</dbReference>
<dbReference type="AlphaFoldDB" id="A0A4Z0R490"/>
<dbReference type="PANTHER" id="PTHR47396:SF1">
    <property type="entry name" value="ATP-DEPENDENT HELICASE IRC3-RELATED"/>
    <property type="match status" value="1"/>
</dbReference>
<dbReference type="Pfam" id="PF00271">
    <property type="entry name" value="Helicase_C"/>
    <property type="match status" value="1"/>
</dbReference>
<gene>
    <name evidence="3" type="ORF">E4K67_20370</name>
</gene>
<dbReference type="SUPFAM" id="SSF52540">
    <property type="entry name" value="P-loop containing nucleoside triphosphate hydrolases"/>
    <property type="match status" value="1"/>
</dbReference>
<keyword evidence="4" id="KW-1185">Reference proteome</keyword>
<reference evidence="3 4" key="1">
    <citation type="submission" date="2019-03" db="EMBL/GenBank/DDBJ databases">
        <title>Draft Genome Sequence of Desulfosporosinus fructosivorans Strain 63.6F, Isolated from Marine Sediment in the Baltic Sea.</title>
        <authorList>
            <person name="Hausmann B."/>
            <person name="Vandieken V."/>
            <person name="Pjevac P."/>
            <person name="Schreck K."/>
            <person name="Herbold C.W."/>
            <person name="Loy A."/>
        </authorList>
    </citation>
    <scope>NUCLEOTIDE SEQUENCE [LARGE SCALE GENOMIC DNA]</scope>
    <source>
        <strain evidence="3 4">63.6F</strain>
    </source>
</reference>
<feature type="domain" description="Helicase C-terminal" evidence="2">
    <location>
        <begin position="214"/>
        <end position="390"/>
    </location>
</feature>
<keyword evidence="3" id="KW-0378">Hydrolase</keyword>
<dbReference type="OrthoDB" id="9802848at2"/>
<dbReference type="Gene3D" id="3.40.50.300">
    <property type="entry name" value="P-loop containing nucleotide triphosphate hydrolases"/>
    <property type="match status" value="2"/>
</dbReference>
<dbReference type="GO" id="GO:0016787">
    <property type="term" value="F:hydrolase activity"/>
    <property type="evidence" value="ECO:0007669"/>
    <property type="project" value="InterPro"/>
</dbReference>
<comment type="caution">
    <text evidence="3">The sequence shown here is derived from an EMBL/GenBank/DDBJ whole genome shotgun (WGS) entry which is preliminary data.</text>
</comment>
<dbReference type="GO" id="GO:0005829">
    <property type="term" value="C:cytosol"/>
    <property type="evidence" value="ECO:0007669"/>
    <property type="project" value="TreeGrafter"/>
</dbReference>